<accession>A0ABY0H9N4</accession>
<evidence type="ECO:0000313" key="2">
    <source>
        <dbReference type="EMBL" id="RYO88034.1"/>
    </source>
</evidence>
<reference evidence="2 3" key="1">
    <citation type="submission" date="2018-06" db="EMBL/GenBank/DDBJ databases">
        <title>Complete Genomes of Monosporascus.</title>
        <authorList>
            <person name="Robinson A.J."/>
            <person name="Natvig D.O."/>
        </authorList>
    </citation>
    <scope>NUCLEOTIDE SEQUENCE [LARGE SCALE GENOMIC DNA]</scope>
    <source>
        <strain evidence="2 3">CBS 609.92</strain>
    </source>
</reference>
<evidence type="ECO:0000313" key="3">
    <source>
        <dbReference type="Proteomes" id="UP000294003"/>
    </source>
</evidence>
<feature type="chain" id="PRO_5045227267" evidence="1">
    <location>
        <begin position="17"/>
        <end position="80"/>
    </location>
</feature>
<name>A0ABY0H9N4_9PEZI</name>
<proteinExistence type="predicted"/>
<feature type="signal peptide" evidence="1">
    <location>
        <begin position="1"/>
        <end position="16"/>
    </location>
</feature>
<organism evidence="2 3">
    <name type="scientific">Monosporascus cannonballus</name>
    <dbReference type="NCBI Taxonomy" id="155416"/>
    <lineage>
        <taxon>Eukaryota</taxon>
        <taxon>Fungi</taxon>
        <taxon>Dikarya</taxon>
        <taxon>Ascomycota</taxon>
        <taxon>Pezizomycotina</taxon>
        <taxon>Sordariomycetes</taxon>
        <taxon>Xylariomycetidae</taxon>
        <taxon>Xylariales</taxon>
        <taxon>Xylariales incertae sedis</taxon>
        <taxon>Monosporascus</taxon>
    </lineage>
</organism>
<dbReference type="EMBL" id="QJNS01000092">
    <property type="protein sequence ID" value="RYO88034.1"/>
    <property type="molecule type" value="Genomic_DNA"/>
</dbReference>
<comment type="caution">
    <text evidence="2">The sequence shown here is derived from an EMBL/GenBank/DDBJ whole genome shotgun (WGS) entry which is preliminary data.</text>
</comment>
<dbReference type="Proteomes" id="UP000294003">
    <property type="component" value="Unassembled WGS sequence"/>
</dbReference>
<gene>
    <name evidence="2" type="ORF">DL762_003919</name>
</gene>
<evidence type="ECO:0000256" key="1">
    <source>
        <dbReference type="SAM" id="SignalP"/>
    </source>
</evidence>
<sequence length="80" mass="8721">MAWQGHLIIALLGCSSNFFYRFAGCAHAGLPTCIVDGDTDKRAALARTELDEGPIVKAASANRRALQKPERSRLLGLRPR</sequence>
<keyword evidence="1" id="KW-0732">Signal</keyword>
<keyword evidence="3" id="KW-1185">Reference proteome</keyword>
<protein>
    <submittedName>
        <fullName evidence="2">Uncharacterized protein</fullName>
    </submittedName>
</protein>